<dbReference type="RefSeq" id="WP_058239196.1">
    <property type="nucleotide sequence ID" value="NZ_CYPW01000009.1"/>
</dbReference>
<name>A0A0P1EPF9_9RHOB</name>
<dbReference type="Proteomes" id="UP000054823">
    <property type="component" value="Unassembled WGS sequence"/>
</dbReference>
<dbReference type="AlphaFoldDB" id="A0A0P1EPF9"/>
<evidence type="ECO:0000313" key="1">
    <source>
        <dbReference type="EMBL" id="CUH51961.1"/>
    </source>
</evidence>
<dbReference type="STRING" id="321267.SHM7688_01401"/>
<protein>
    <recommendedName>
        <fullName evidence="3">Glycosyltransferase family 25 (LPS biosynthesis protein)</fullName>
    </recommendedName>
</protein>
<evidence type="ECO:0008006" key="3">
    <source>
        <dbReference type="Google" id="ProtNLM"/>
    </source>
</evidence>
<evidence type="ECO:0000313" key="2">
    <source>
        <dbReference type="Proteomes" id="UP000054823"/>
    </source>
</evidence>
<accession>A0A0P1EPF9</accession>
<dbReference type="EMBL" id="CYPW01000009">
    <property type="protein sequence ID" value="CUH51961.1"/>
    <property type="molecule type" value="Genomic_DNA"/>
</dbReference>
<keyword evidence="2" id="KW-1185">Reference proteome</keyword>
<dbReference type="OrthoDB" id="9816113at2"/>
<proteinExistence type="predicted"/>
<reference evidence="1 2" key="1">
    <citation type="submission" date="2015-09" db="EMBL/GenBank/DDBJ databases">
        <authorList>
            <consortium name="Swine Surveillance"/>
        </authorList>
    </citation>
    <scope>NUCLEOTIDE SEQUENCE [LARGE SCALE GENOMIC DNA]</scope>
    <source>
        <strain evidence="1 2">CECT 7688</strain>
    </source>
</reference>
<sequence length="244" mass="27373">MSFADLIAQFDHVYIVNLPYRLDRRRETIAEFARHGLAIPSAKVSFFEATRPNAKGAFPSIGALGNFRSQTRVLAHAMSQGHRRILICEDDLQLNTVPSPKLARLIDDLTQTSWDIAALGYLDPQTPPCAAKDGTQGLMPWSGSTRGTQLWAIQGDCIRAFHDYLETVRRRPPGHPDGGSMFFDGAFNLMRRKLPDVTFRLAAQSLAGQRASRTDIHSLAFFDRLEPFRSLSATLRRLRNHARV</sequence>
<organism evidence="1 2">
    <name type="scientific">Shimia marina</name>
    <dbReference type="NCBI Taxonomy" id="321267"/>
    <lineage>
        <taxon>Bacteria</taxon>
        <taxon>Pseudomonadati</taxon>
        <taxon>Pseudomonadota</taxon>
        <taxon>Alphaproteobacteria</taxon>
        <taxon>Rhodobacterales</taxon>
        <taxon>Roseobacteraceae</taxon>
    </lineage>
</organism>
<gene>
    <name evidence="1" type="ORF">SHM7688_01401</name>
</gene>